<evidence type="ECO:0000313" key="3">
    <source>
        <dbReference type="EMBL" id="EFJ21448.1"/>
    </source>
</evidence>
<feature type="compositionally biased region" description="Basic residues" evidence="1">
    <location>
        <begin position="384"/>
        <end position="393"/>
    </location>
</feature>
<sequence length="479" mass="54590">MALDRDIAATAAQLEHQRVDDLRRSNAAALFEGLLMATANQLQPTQQDFEARVDILRRLEYLIREIDVCKGLAIKPFGSFLSNLYTPWGDLDITLMPLESAPLSRSKKTKILKSIHDALLQAGGAIRVQVLFRPRVPLLMFEDAWWRISCDISVSNTDAVFKSHALGLIVGMDLRCRQLIFLVKCWAKAQCINDPKMGTLNSYALSLLVIFHLQILLAADGFQYLSRIAEFTERGFGKGNTSSVAELFVSFFGQFSAVEELWIQGLAVCTFRGQWGDKTTTDPSWASKNYAMLVEDPFDLSENCARSVHQGSLQHVCKAFRLSHELLCDKFSYWFLGKLKETLFRWPHASPRPCFHPSRPGIEQLREHASLNASRKNDRPEKQKKGKKQVRQRVPRPSFLIKFPSVQDFIVMPWSSEEVWIRKQKRTKLYPAFQPKYGILQQGWRIPLSTSMATFNPQERFLYMAGAICRAAGQISNRP</sequence>
<dbReference type="Gene3D" id="3.30.460.10">
    <property type="entry name" value="Beta Polymerase, domain 2"/>
    <property type="match status" value="1"/>
</dbReference>
<feature type="region of interest" description="Disordered" evidence="1">
    <location>
        <begin position="370"/>
        <end position="393"/>
    </location>
</feature>
<dbReference type="HOGENOM" id="CLU_570378_0_0_1"/>
<dbReference type="Pfam" id="PF22600">
    <property type="entry name" value="MTPAP-like_central"/>
    <property type="match status" value="1"/>
</dbReference>
<dbReference type="SUPFAM" id="SSF81301">
    <property type="entry name" value="Nucleotidyltransferase"/>
    <property type="match status" value="1"/>
</dbReference>
<gene>
    <name evidence="3" type="ORF">SELMODRAFT_417492</name>
</gene>
<feature type="domain" description="Poly(A) RNA polymerase mitochondrial-like central palm" evidence="2">
    <location>
        <begin position="35"/>
        <end position="166"/>
    </location>
</feature>
<dbReference type="STRING" id="88036.D8S2E4"/>
<dbReference type="PANTHER" id="PTHR12271:SF123">
    <property type="entry name" value="PROTEIN HESO1"/>
    <property type="match status" value="1"/>
</dbReference>
<evidence type="ECO:0000313" key="4">
    <source>
        <dbReference type="Proteomes" id="UP000001514"/>
    </source>
</evidence>
<dbReference type="eggNOG" id="KOG2277">
    <property type="taxonomic scope" value="Eukaryota"/>
</dbReference>
<dbReference type="KEGG" id="smo:SELMODRAFT_417492"/>
<evidence type="ECO:0000256" key="1">
    <source>
        <dbReference type="SAM" id="MobiDB-lite"/>
    </source>
</evidence>
<feature type="compositionally biased region" description="Basic and acidic residues" evidence="1">
    <location>
        <begin position="370"/>
        <end position="383"/>
    </location>
</feature>
<protein>
    <recommendedName>
        <fullName evidence="2">Poly(A) RNA polymerase mitochondrial-like central palm domain-containing protein</fullName>
    </recommendedName>
</protein>
<dbReference type="CDD" id="cd05402">
    <property type="entry name" value="NT_PAP_TUTase"/>
    <property type="match status" value="1"/>
</dbReference>
<dbReference type="GO" id="GO:0031123">
    <property type="term" value="P:RNA 3'-end processing"/>
    <property type="evidence" value="ECO:0000318"/>
    <property type="project" value="GO_Central"/>
</dbReference>
<name>D8S2E4_SELML</name>
<dbReference type="InterPro" id="IPR054708">
    <property type="entry name" value="MTPAP-like_central"/>
</dbReference>
<dbReference type="Gramene" id="EFJ21448">
    <property type="protein sequence ID" value="EFJ21448"/>
    <property type="gene ID" value="SELMODRAFT_417492"/>
</dbReference>
<dbReference type="InterPro" id="IPR043519">
    <property type="entry name" value="NT_sf"/>
</dbReference>
<dbReference type="EMBL" id="GL377599">
    <property type="protein sequence ID" value="EFJ21448.1"/>
    <property type="molecule type" value="Genomic_DNA"/>
</dbReference>
<dbReference type="GO" id="GO:0016779">
    <property type="term" value="F:nucleotidyltransferase activity"/>
    <property type="evidence" value="ECO:0000318"/>
    <property type="project" value="GO_Central"/>
</dbReference>
<keyword evidence="4" id="KW-1185">Reference proteome</keyword>
<dbReference type="AlphaFoldDB" id="D8S2E4"/>
<dbReference type="InParanoid" id="D8S2E4"/>
<dbReference type="Proteomes" id="UP000001514">
    <property type="component" value="Unassembled WGS sequence"/>
</dbReference>
<accession>D8S2E4</accession>
<dbReference type="Gene3D" id="1.10.1410.10">
    <property type="match status" value="1"/>
</dbReference>
<evidence type="ECO:0000259" key="2">
    <source>
        <dbReference type="Pfam" id="PF22600"/>
    </source>
</evidence>
<proteinExistence type="predicted"/>
<reference evidence="3 4" key="1">
    <citation type="journal article" date="2011" name="Science">
        <title>The Selaginella genome identifies genetic changes associated with the evolution of vascular plants.</title>
        <authorList>
            <person name="Banks J.A."/>
            <person name="Nishiyama T."/>
            <person name="Hasebe M."/>
            <person name="Bowman J.L."/>
            <person name="Gribskov M."/>
            <person name="dePamphilis C."/>
            <person name="Albert V.A."/>
            <person name="Aono N."/>
            <person name="Aoyama T."/>
            <person name="Ambrose B.A."/>
            <person name="Ashton N.W."/>
            <person name="Axtell M.J."/>
            <person name="Barker E."/>
            <person name="Barker M.S."/>
            <person name="Bennetzen J.L."/>
            <person name="Bonawitz N.D."/>
            <person name="Chapple C."/>
            <person name="Cheng C."/>
            <person name="Correa L.G."/>
            <person name="Dacre M."/>
            <person name="DeBarry J."/>
            <person name="Dreyer I."/>
            <person name="Elias M."/>
            <person name="Engstrom E.M."/>
            <person name="Estelle M."/>
            <person name="Feng L."/>
            <person name="Finet C."/>
            <person name="Floyd S.K."/>
            <person name="Frommer W.B."/>
            <person name="Fujita T."/>
            <person name="Gramzow L."/>
            <person name="Gutensohn M."/>
            <person name="Harholt J."/>
            <person name="Hattori M."/>
            <person name="Heyl A."/>
            <person name="Hirai T."/>
            <person name="Hiwatashi Y."/>
            <person name="Ishikawa M."/>
            <person name="Iwata M."/>
            <person name="Karol K.G."/>
            <person name="Koehler B."/>
            <person name="Kolukisaoglu U."/>
            <person name="Kubo M."/>
            <person name="Kurata T."/>
            <person name="Lalonde S."/>
            <person name="Li K."/>
            <person name="Li Y."/>
            <person name="Litt A."/>
            <person name="Lyons E."/>
            <person name="Manning G."/>
            <person name="Maruyama T."/>
            <person name="Michael T.P."/>
            <person name="Mikami K."/>
            <person name="Miyazaki S."/>
            <person name="Morinaga S."/>
            <person name="Murata T."/>
            <person name="Mueller-Roeber B."/>
            <person name="Nelson D.R."/>
            <person name="Obara M."/>
            <person name="Oguri Y."/>
            <person name="Olmstead R.G."/>
            <person name="Onodera N."/>
            <person name="Petersen B.L."/>
            <person name="Pils B."/>
            <person name="Prigge M."/>
            <person name="Rensing S.A."/>
            <person name="Riano-Pachon D.M."/>
            <person name="Roberts A.W."/>
            <person name="Sato Y."/>
            <person name="Scheller H.V."/>
            <person name="Schulz B."/>
            <person name="Schulz C."/>
            <person name="Shakirov E.V."/>
            <person name="Shibagaki N."/>
            <person name="Shinohara N."/>
            <person name="Shippen D.E."/>
            <person name="Soerensen I."/>
            <person name="Sotooka R."/>
            <person name="Sugimoto N."/>
            <person name="Sugita M."/>
            <person name="Sumikawa N."/>
            <person name="Tanurdzic M."/>
            <person name="Theissen G."/>
            <person name="Ulvskov P."/>
            <person name="Wakazuki S."/>
            <person name="Weng J.K."/>
            <person name="Willats W.W."/>
            <person name="Wipf D."/>
            <person name="Wolf P.G."/>
            <person name="Yang L."/>
            <person name="Zimmer A.D."/>
            <person name="Zhu Q."/>
            <person name="Mitros T."/>
            <person name="Hellsten U."/>
            <person name="Loque D."/>
            <person name="Otillar R."/>
            <person name="Salamov A."/>
            <person name="Schmutz J."/>
            <person name="Shapiro H."/>
            <person name="Lindquist E."/>
            <person name="Lucas S."/>
            <person name="Rokhsar D."/>
            <person name="Grigoriev I.V."/>
        </authorList>
    </citation>
    <scope>NUCLEOTIDE SEQUENCE [LARGE SCALE GENOMIC DNA]</scope>
</reference>
<dbReference type="SUPFAM" id="SSF81631">
    <property type="entry name" value="PAP/OAS1 substrate-binding domain"/>
    <property type="match status" value="1"/>
</dbReference>
<dbReference type="PANTHER" id="PTHR12271">
    <property type="entry name" value="POLY A POLYMERASE CID PAP -RELATED"/>
    <property type="match status" value="1"/>
</dbReference>
<dbReference type="FunCoup" id="D8S2E4">
    <property type="interactions" value="3845"/>
</dbReference>
<organism evidence="4">
    <name type="scientific">Selaginella moellendorffii</name>
    <name type="common">Spikemoss</name>
    <dbReference type="NCBI Taxonomy" id="88036"/>
    <lineage>
        <taxon>Eukaryota</taxon>
        <taxon>Viridiplantae</taxon>
        <taxon>Streptophyta</taxon>
        <taxon>Embryophyta</taxon>
        <taxon>Tracheophyta</taxon>
        <taxon>Lycopodiopsida</taxon>
        <taxon>Selaginellales</taxon>
        <taxon>Selaginellaceae</taxon>
        <taxon>Selaginella</taxon>
    </lineage>
</organism>